<accession>A0ABD3I857</accession>
<evidence type="ECO:0000259" key="8">
    <source>
        <dbReference type="PROSITE" id="PS50089"/>
    </source>
</evidence>
<dbReference type="EMBL" id="JBJQOH010000001">
    <property type="protein sequence ID" value="KAL3699827.1"/>
    <property type="molecule type" value="Genomic_DNA"/>
</dbReference>
<evidence type="ECO:0000256" key="7">
    <source>
        <dbReference type="SAM" id="MobiDB-lite"/>
    </source>
</evidence>
<dbReference type="Gene3D" id="3.40.395.10">
    <property type="entry name" value="Adenoviral Proteinase, Chain A"/>
    <property type="match status" value="1"/>
</dbReference>
<evidence type="ECO:0000256" key="3">
    <source>
        <dbReference type="ARBA" id="ARBA00022801"/>
    </source>
</evidence>
<evidence type="ECO:0000259" key="9">
    <source>
        <dbReference type="PROSITE" id="PS50600"/>
    </source>
</evidence>
<dbReference type="GO" id="GO:0006508">
    <property type="term" value="P:proteolysis"/>
    <property type="evidence" value="ECO:0007669"/>
    <property type="project" value="UniProtKB-KW"/>
</dbReference>
<dbReference type="GO" id="GO:0016926">
    <property type="term" value="P:protein desumoylation"/>
    <property type="evidence" value="ECO:0007669"/>
    <property type="project" value="UniProtKB-ARBA"/>
</dbReference>
<feature type="compositionally biased region" description="Basic and acidic residues" evidence="7">
    <location>
        <begin position="52"/>
        <end position="66"/>
    </location>
</feature>
<dbReference type="InterPro" id="IPR003653">
    <property type="entry name" value="Peptidase_C48_C"/>
</dbReference>
<keyword evidence="5" id="KW-0862">Zinc</keyword>
<dbReference type="Pfam" id="PF02902">
    <property type="entry name" value="Peptidase_C48"/>
    <property type="match status" value="1"/>
</dbReference>
<dbReference type="SUPFAM" id="SSF54001">
    <property type="entry name" value="Cysteine proteinases"/>
    <property type="match status" value="1"/>
</dbReference>
<dbReference type="InterPro" id="IPR013083">
    <property type="entry name" value="Znf_RING/FYVE/PHD"/>
</dbReference>
<protein>
    <recommendedName>
        <fullName evidence="12">Ubiquitin-like protease family profile domain-containing protein</fullName>
    </recommendedName>
</protein>
<dbReference type="InterPro" id="IPR038765">
    <property type="entry name" value="Papain-like_cys_pep_sf"/>
</dbReference>
<dbReference type="PROSITE" id="PS50089">
    <property type="entry name" value="ZF_RING_2"/>
    <property type="match status" value="1"/>
</dbReference>
<keyword evidence="11" id="KW-1185">Reference proteome</keyword>
<feature type="domain" description="Ubiquitin-like protease family profile" evidence="9">
    <location>
        <begin position="547"/>
        <end position="728"/>
    </location>
</feature>
<proteinExistence type="inferred from homology"/>
<reference evidence="10 11" key="1">
    <citation type="submission" date="2024-09" db="EMBL/GenBank/DDBJ databases">
        <title>Chromosome-scale assembly of Riccia sorocarpa.</title>
        <authorList>
            <person name="Paukszto L."/>
        </authorList>
    </citation>
    <scope>NUCLEOTIDE SEQUENCE [LARGE SCALE GENOMIC DNA]</scope>
    <source>
        <strain evidence="10">LP-2024</strain>
        <tissue evidence="10">Aerial parts of the thallus</tissue>
    </source>
</reference>
<feature type="coiled-coil region" evidence="6">
    <location>
        <begin position="163"/>
        <end position="204"/>
    </location>
</feature>
<evidence type="ECO:0000256" key="1">
    <source>
        <dbReference type="ARBA" id="ARBA00005234"/>
    </source>
</evidence>
<dbReference type="PANTHER" id="PTHR46915:SF2">
    <property type="entry name" value="UBIQUITIN-LIKE PROTEASE 4"/>
    <property type="match status" value="1"/>
</dbReference>
<feature type="region of interest" description="Disordered" evidence="7">
    <location>
        <begin position="1"/>
        <end position="74"/>
    </location>
</feature>
<keyword evidence="5" id="KW-0479">Metal-binding</keyword>
<evidence type="ECO:0000313" key="11">
    <source>
        <dbReference type="Proteomes" id="UP001633002"/>
    </source>
</evidence>
<dbReference type="SUPFAM" id="SSF57850">
    <property type="entry name" value="RING/U-box"/>
    <property type="match status" value="1"/>
</dbReference>
<dbReference type="AlphaFoldDB" id="A0ABD3I857"/>
<evidence type="ECO:0000256" key="4">
    <source>
        <dbReference type="ARBA" id="ARBA00022807"/>
    </source>
</evidence>
<keyword evidence="4" id="KW-0788">Thiol protease</keyword>
<dbReference type="GO" id="GO:0008270">
    <property type="term" value="F:zinc ion binding"/>
    <property type="evidence" value="ECO:0007669"/>
    <property type="project" value="UniProtKB-KW"/>
</dbReference>
<sequence length="797" mass="90859">MDGHLVEPVDPDEAEKSQKRRKKLASTQETAPKRPKSEPKPKASDPPVVAKEQGEKFSRKCKEKLDGFPTRPPMDTVAEERLMTKLAVKASRLDNFVDPSLPTPTGQTSGRGSNQMSAADFTTQVNQNSGNLPCEGQMTQSMSNMASALSMAMEEHTHVWKFWASLEDQLAQAKKEEEVLKAKILGLEKEKRLMNERMAMMQKKDLYELLEAKMQGYQIANHHGALGDFENLNLTIKRKWTRIPTLDLDKFEKCPSDYPVFAPFAEGWDGWKENCPLCVHPLGFLPNINTGVCKHMFHFNCFKKYASTRRICPECKTALLDSTYEFFCTIFIPEGVESIDPNTGEKEVMDEEVDVEKLEVGRHIMRNDVDVLNNNELRRFALLEVNKALKLWRGDVVLHGTTAENLPKSNAWKEYMTDVFDSYVNPDDDPDVRPLVAGLDADDFSVEKIQDGPQRMTRSTRTRLEYEPIVLTASSPTKHEIVEGTSDTPIPSPPSSIPIDLTNDGLDGASSPPPSHIVPINAFVDLAQYISSPENNGSKDQGWPSKDELTKEDLQSGTLLEKHLRGDVINMYIKERFIDKGRDKLFNMFFMNTFWFPKANELVDRYDRTSHSEEAMISIARLRRSISPKLRDRDSQGQLPTWIFIPIHGSNHWSLAIIRLHQQYCHIVHLNSYVDIHVPTAIFHVLRTFVSLTMKVDVTKIEHKSWPVDQQKDDFSCGIHVLQMLAGVKMRMRKSGEEDDAIRERRTMRGRGWRVGKRREAASLSLLLFRASENARTGVFYRSHSGRHFFRRPLSIS</sequence>
<keyword evidence="5" id="KW-0863">Zinc-finger</keyword>
<keyword evidence="3" id="KW-0378">Hydrolase</keyword>
<evidence type="ECO:0008006" key="12">
    <source>
        <dbReference type="Google" id="ProtNLM"/>
    </source>
</evidence>
<dbReference type="PROSITE" id="PS50600">
    <property type="entry name" value="ULP_PROTEASE"/>
    <property type="match status" value="1"/>
</dbReference>
<dbReference type="InterPro" id="IPR001841">
    <property type="entry name" value="Znf_RING"/>
</dbReference>
<dbReference type="PANTHER" id="PTHR46915">
    <property type="entry name" value="UBIQUITIN-LIKE PROTEASE 4-RELATED"/>
    <property type="match status" value="1"/>
</dbReference>
<dbReference type="Proteomes" id="UP001633002">
    <property type="component" value="Unassembled WGS sequence"/>
</dbReference>
<keyword evidence="6" id="KW-0175">Coiled coil</keyword>
<feature type="compositionally biased region" description="Basic and acidic residues" evidence="7">
    <location>
        <begin position="31"/>
        <end position="43"/>
    </location>
</feature>
<organism evidence="10 11">
    <name type="scientific">Riccia sorocarpa</name>
    <dbReference type="NCBI Taxonomy" id="122646"/>
    <lineage>
        <taxon>Eukaryota</taxon>
        <taxon>Viridiplantae</taxon>
        <taxon>Streptophyta</taxon>
        <taxon>Embryophyta</taxon>
        <taxon>Marchantiophyta</taxon>
        <taxon>Marchantiopsida</taxon>
        <taxon>Marchantiidae</taxon>
        <taxon>Marchantiales</taxon>
        <taxon>Ricciaceae</taxon>
        <taxon>Riccia</taxon>
    </lineage>
</organism>
<evidence type="ECO:0000256" key="2">
    <source>
        <dbReference type="ARBA" id="ARBA00022670"/>
    </source>
</evidence>
<evidence type="ECO:0000256" key="5">
    <source>
        <dbReference type="PROSITE-ProRule" id="PRU00175"/>
    </source>
</evidence>
<feature type="domain" description="RING-type" evidence="8">
    <location>
        <begin position="275"/>
        <end position="316"/>
    </location>
</feature>
<name>A0ABD3I857_9MARC</name>
<comment type="similarity">
    <text evidence="1">Belongs to the peptidase C48 family.</text>
</comment>
<evidence type="ECO:0000256" key="6">
    <source>
        <dbReference type="SAM" id="Coils"/>
    </source>
</evidence>
<keyword evidence="2" id="KW-0645">Protease</keyword>
<comment type="caution">
    <text evidence="10">The sequence shown here is derived from an EMBL/GenBank/DDBJ whole genome shotgun (WGS) entry which is preliminary data.</text>
</comment>
<gene>
    <name evidence="10" type="ORF">R1sor_017849</name>
</gene>
<dbReference type="GO" id="GO:0008234">
    <property type="term" value="F:cysteine-type peptidase activity"/>
    <property type="evidence" value="ECO:0007669"/>
    <property type="project" value="UniProtKB-KW"/>
</dbReference>
<dbReference type="Gene3D" id="3.30.40.10">
    <property type="entry name" value="Zinc/RING finger domain, C3HC4 (zinc finger)"/>
    <property type="match status" value="1"/>
</dbReference>
<evidence type="ECO:0000313" key="10">
    <source>
        <dbReference type="EMBL" id="KAL3699827.1"/>
    </source>
</evidence>